<dbReference type="Proteomes" id="UP000235371">
    <property type="component" value="Unassembled WGS sequence"/>
</dbReference>
<accession>A0A2J6T4V3</accession>
<dbReference type="AlphaFoldDB" id="A0A2J6T4V3"/>
<keyword evidence="2" id="KW-0732">Signal</keyword>
<dbReference type="OrthoDB" id="3564959at2759"/>
<organism evidence="3 4">
    <name type="scientific">Hyaloscypha bicolor E</name>
    <dbReference type="NCBI Taxonomy" id="1095630"/>
    <lineage>
        <taxon>Eukaryota</taxon>
        <taxon>Fungi</taxon>
        <taxon>Dikarya</taxon>
        <taxon>Ascomycota</taxon>
        <taxon>Pezizomycotina</taxon>
        <taxon>Leotiomycetes</taxon>
        <taxon>Helotiales</taxon>
        <taxon>Hyaloscyphaceae</taxon>
        <taxon>Hyaloscypha</taxon>
        <taxon>Hyaloscypha bicolor</taxon>
    </lineage>
</organism>
<gene>
    <name evidence="3" type="ORF">K444DRAFT_614614</name>
</gene>
<evidence type="ECO:0000256" key="1">
    <source>
        <dbReference type="SAM" id="Phobius"/>
    </source>
</evidence>
<dbReference type="STRING" id="1095630.A0A2J6T4V3"/>
<keyword evidence="1" id="KW-1133">Transmembrane helix</keyword>
<feature type="transmembrane region" description="Helical" evidence="1">
    <location>
        <begin position="79"/>
        <end position="98"/>
    </location>
</feature>
<dbReference type="GeneID" id="36588636"/>
<keyword evidence="1" id="KW-0472">Membrane</keyword>
<feature type="signal peptide" evidence="2">
    <location>
        <begin position="1"/>
        <end position="19"/>
    </location>
</feature>
<evidence type="ECO:0000256" key="2">
    <source>
        <dbReference type="SAM" id="SignalP"/>
    </source>
</evidence>
<reference evidence="3 4" key="1">
    <citation type="submission" date="2016-04" db="EMBL/GenBank/DDBJ databases">
        <title>A degradative enzymes factory behind the ericoid mycorrhizal symbiosis.</title>
        <authorList>
            <consortium name="DOE Joint Genome Institute"/>
            <person name="Martino E."/>
            <person name="Morin E."/>
            <person name="Grelet G."/>
            <person name="Kuo A."/>
            <person name="Kohler A."/>
            <person name="Daghino S."/>
            <person name="Barry K."/>
            <person name="Choi C."/>
            <person name="Cichocki N."/>
            <person name="Clum A."/>
            <person name="Copeland A."/>
            <person name="Hainaut M."/>
            <person name="Haridas S."/>
            <person name="Labutti K."/>
            <person name="Lindquist E."/>
            <person name="Lipzen A."/>
            <person name="Khouja H.-R."/>
            <person name="Murat C."/>
            <person name="Ohm R."/>
            <person name="Olson A."/>
            <person name="Spatafora J."/>
            <person name="Veneault-Fourrey C."/>
            <person name="Henrissat B."/>
            <person name="Grigoriev I."/>
            <person name="Martin F."/>
            <person name="Perotto S."/>
        </authorList>
    </citation>
    <scope>NUCLEOTIDE SEQUENCE [LARGE SCALE GENOMIC DNA]</scope>
    <source>
        <strain evidence="3 4">E</strain>
    </source>
</reference>
<proteinExistence type="predicted"/>
<dbReference type="InParanoid" id="A0A2J6T4V3"/>
<protein>
    <recommendedName>
        <fullName evidence="5">Chitin synthase export chaperone</fullName>
    </recommendedName>
</protein>
<evidence type="ECO:0000313" key="4">
    <source>
        <dbReference type="Proteomes" id="UP000235371"/>
    </source>
</evidence>
<evidence type="ECO:0008006" key="5">
    <source>
        <dbReference type="Google" id="ProtNLM"/>
    </source>
</evidence>
<dbReference type="EMBL" id="KZ613837">
    <property type="protein sequence ID" value="PMD58057.1"/>
    <property type="molecule type" value="Genomic_DNA"/>
</dbReference>
<evidence type="ECO:0000313" key="3">
    <source>
        <dbReference type="EMBL" id="PMD58057.1"/>
    </source>
</evidence>
<keyword evidence="4" id="KW-1185">Reference proteome</keyword>
<feature type="transmembrane region" description="Helical" evidence="1">
    <location>
        <begin position="104"/>
        <end position="127"/>
    </location>
</feature>
<sequence length="193" mass="21100">MTSSSCLLMCMTLASICYAAPLDLRTTASLLSRQSLDAHCAFTGNSDLYGLGIRVGIYLQWVSAFLANLRHADAVQDMLATNTIFLMALFIALAIITANQTVRAAEVVILLQLCFGFLFTVSSTWGLRVRATFTSPPNYGGRIKLPLLGSTIRICLATAICIYNVWFWFTGIDKLNVDPTCNHGASCLLLLIY</sequence>
<keyword evidence="1" id="KW-0812">Transmembrane</keyword>
<feature type="chain" id="PRO_5014395252" description="Chitin synthase export chaperone" evidence="2">
    <location>
        <begin position="20"/>
        <end position="193"/>
    </location>
</feature>
<name>A0A2J6T4V3_9HELO</name>
<dbReference type="RefSeq" id="XP_024734961.1">
    <property type="nucleotide sequence ID" value="XM_024880559.1"/>
</dbReference>
<feature type="transmembrane region" description="Helical" evidence="1">
    <location>
        <begin position="147"/>
        <end position="169"/>
    </location>
</feature>